<dbReference type="NCBIfam" id="TIGR01321">
    <property type="entry name" value="TrpR"/>
    <property type="match status" value="1"/>
</dbReference>
<dbReference type="InterPro" id="IPR038116">
    <property type="entry name" value="TrpR-like_sf"/>
</dbReference>
<evidence type="ECO:0000256" key="5">
    <source>
        <dbReference type="ARBA" id="ARBA00023015"/>
    </source>
</evidence>
<reference evidence="9 10" key="1">
    <citation type="submission" date="2018-08" db="EMBL/GenBank/DDBJ databases">
        <title>Vibrio isolated from the Eastern China Marginal Seas.</title>
        <authorList>
            <person name="Li Y."/>
        </authorList>
    </citation>
    <scope>NUCLEOTIDE SEQUENCE [LARGE SCALE GENOMIC DNA]</scope>
    <source>
        <strain evidence="9 10">BEI233</strain>
    </source>
</reference>
<dbReference type="GO" id="GO:0005737">
    <property type="term" value="C:cytoplasm"/>
    <property type="evidence" value="ECO:0007669"/>
    <property type="project" value="UniProtKB-SubCell"/>
</dbReference>
<evidence type="ECO:0000256" key="2">
    <source>
        <dbReference type="ARBA" id="ARBA00007027"/>
    </source>
</evidence>
<gene>
    <name evidence="8" type="primary">trpR</name>
    <name evidence="9" type="ORF">DZ860_12710</name>
</gene>
<sequence>MSLEPDYKDWQQVLNLIKQSIDSDQHEMLLTMLLTPDEREALVARVNIFHELLKGDLSQRQISQMLGVGIATITRGSNELKSKSDEAKAEIAELLK</sequence>
<name>A0A3A6QJS7_9VIBR</name>
<dbReference type="PANTHER" id="PTHR38025:SF1">
    <property type="entry name" value="TRP OPERON REPRESSOR"/>
    <property type="match status" value="1"/>
</dbReference>
<dbReference type="AlphaFoldDB" id="A0A3A6QJS7"/>
<dbReference type="GO" id="GO:0045892">
    <property type="term" value="P:negative regulation of DNA-templated transcription"/>
    <property type="evidence" value="ECO:0007669"/>
    <property type="project" value="UniProtKB-UniRule"/>
</dbReference>
<dbReference type="PANTHER" id="PTHR38025">
    <property type="entry name" value="TRP OPERON REPRESSOR"/>
    <property type="match status" value="1"/>
</dbReference>
<protein>
    <recommendedName>
        <fullName evidence="8">Trp operon repressor homolog</fullName>
    </recommendedName>
</protein>
<comment type="function">
    <text evidence="8">This protein is an aporepressor. When complexed with L-tryptophan it binds the operator region of the trp operon and prevents the initiation of transcription.</text>
</comment>
<evidence type="ECO:0000256" key="3">
    <source>
        <dbReference type="ARBA" id="ARBA00022490"/>
    </source>
</evidence>
<organism evidence="9 10">
    <name type="scientific">Vibrio sinensis</name>
    <dbReference type="NCBI Taxonomy" id="2302434"/>
    <lineage>
        <taxon>Bacteria</taxon>
        <taxon>Pseudomonadati</taxon>
        <taxon>Pseudomonadota</taxon>
        <taxon>Gammaproteobacteria</taxon>
        <taxon>Vibrionales</taxon>
        <taxon>Vibrionaceae</taxon>
        <taxon>Vibrio</taxon>
    </lineage>
</organism>
<dbReference type="RefSeq" id="WP_120031838.1">
    <property type="nucleotide sequence ID" value="NZ_QVMU01000011.1"/>
</dbReference>
<keyword evidence="3 8" id="KW-0963">Cytoplasm</keyword>
<proteinExistence type="inferred from homology"/>
<dbReference type="HAMAP" id="MF_00475">
    <property type="entry name" value="Trp_repressor"/>
    <property type="match status" value="1"/>
</dbReference>
<dbReference type="EMBL" id="QVMU01000011">
    <property type="protein sequence ID" value="RJX70420.1"/>
    <property type="molecule type" value="Genomic_DNA"/>
</dbReference>
<evidence type="ECO:0000313" key="10">
    <source>
        <dbReference type="Proteomes" id="UP000273252"/>
    </source>
</evidence>
<dbReference type="InterPro" id="IPR000831">
    <property type="entry name" value="Trp_repress"/>
</dbReference>
<keyword evidence="6 8" id="KW-0238">DNA-binding</keyword>
<comment type="subcellular location">
    <subcellularLocation>
        <location evidence="1 8">Cytoplasm</location>
    </subcellularLocation>
</comment>
<dbReference type="PIRSF" id="PIRSF003196">
    <property type="entry name" value="Trp_repressor"/>
    <property type="match status" value="1"/>
</dbReference>
<accession>A0A3A6QJS7</accession>
<dbReference type="GO" id="GO:0003700">
    <property type="term" value="F:DNA-binding transcription factor activity"/>
    <property type="evidence" value="ECO:0007669"/>
    <property type="project" value="UniProtKB-UniRule"/>
</dbReference>
<dbReference type="SUPFAM" id="SSF48295">
    <property type="entry name" value="TrpR-like"/>
    <property type="match status" value="1"/>
</dbReference>
<keyword evidence="10" id="KW-1185">Reference proteome</keyword>
<evidence type="ECO:0000256" key="4">
    <source>
        <dbReference type="ARBA" id="ARBA00022491"/>
    </source>
</evidence>
<evidence type="ECO:0000256" key="1">
    <source>
        <dbReference type="ARBA" id="ARBA00004496"/>
    </source>
</evidence>
<comment type="subunit">
    <text evidence="8">Homodimer.</text>
</comment>
<evidence type="ECO:0000313" key="9">
    <source>
        <dbReference type="EMBL" id="RJX70420.1"/>
    </source>
</evidence>
<dbReference type="OrthoDB" id="5704033at2"/>
<comment type="similarity">
    <text evidence="2 8">Belongs to the TrpR family.</text>
</comment>
<evidence type="ECO:0000256" key="8">
    <source>
        <dbReference type="HAMAP-Rule" id="MF_00475"/>
    </source>
</evidence>
<evidence type="ECO:0000256" key="7">
    <source>
        <dbReference type="ARBA" id="ARBA00023163"/>
    </source>
</evidence>
<keyword evidence="4 8" id="KW-0678">Repressor</keyword>
<dbReference type="GO" id="GO:0043565">
    <property type="term" value="F:sequence-specific DNA binding"/>
    <property type="evidence" value="ECO:0007669"/>
    <property type="project" value="UniProtKB-UniRule"/>
</dbReference>
<comment type="caution">
    <text evidence="9">The sequence shown here is derived from an EMBL/GenBank/DDBJ whole genome shotgun (WGS) entry which is preliminary data.</text>
</comment>
<keyword evidence="5 8" id="KW-0805">Transcription regulation</keyword>
<keyword evidence="7 8" id="KW-0804">Transcription</keyword>
<dbReference type="Pfam" id="PF01371">
    <property type="entry name" value="Trp_repressor"/>
    <property type="match status" value="1"/>
</dbReference>
<feature type="DNA-binding region" evidence="8">
    <location>
        <begin position="59"/>
        <end position="82"/>
    </location>
</feature>
<dbReference type="InterPro" id="IPR010921">
    <property type="entry name" value="Trp_repressor/repl_initiator"/>
</dbReference>
<evidence type="ECO:0000256" key="6">
    <source>
        <dbReference type="ARBA" id="ARBA00023125"/>
    </source>
</evidence>
<dbReference type="Gene3D" id="1.10.1270.10">
    <property type="entry name" value="TrpR-like"/>
    <property type="match status" value="1"/>
</dbReference>
<dbReference type="Proteomes" id="UP000273252">
    <property type="component" value="Unassembled WGS sequence"/>
</dbReference>
<dbReference type="InterPro" id="IPR013335">
    <property type="entry name" value="Trp_repress_bac"/>
</dbReference>